<dbReference type="EMBL" id="GQ862951">
    <property type="protein sequence ID" value="ACX81173.1"/>
    <property type="molecule type" value="Genomic_DNA"/>
</dbReference>
<proteinExistence type="predicted"/>
<organism evidence="1">
    <name type="scientific">Listeria seeligeri</name>
    <dbReference type="NCBI Taxonomy" id="1640"/>
    <lineage>
        <taxon>Bacteria</taxon>
        <taxon>Bacillati</taxon>
        <taxon>Bacillota</taxon>
        <taxon>Bacilli</taxon>
        <taxon>Bacillales</taxon>
        <taxon>Listeriaceae</taxon>
        <taxon>Listeria</taxon>
    </lineage>
</organism>
<dbReference type="AlphaFoldDB" id="D0UHE6"/>
<reference evidence="1" key="1">
    <citation type="submission" date="2009-09" db="EMBL/GenBank/DDBJ databases">
        <title>Listeria seeligeri isolates from food processing environments form two phylogenetic lineages.</title>
        <authorList>
            <person name="Mueller A.A."/>
            <person name="Schmid M.W."/>
            <person name="Meyer O."/>
            <person name="Meussdoerffer F.G."/>
        </authorList>
    </citation>
    <scope>NUCLEOTIDE SEQUENCE</scope>
    <source>
        <strain evidence="1">90</strain>
    </source>
</reference>
<dbReference type="RefSeq" id="WP_185386965.1">
    <property type="nucleotide sequence ID" value="NZ_JAARRB010000009.1"/>
</dbReference>
<accession>D0UHE6</accession>
<sequence length="115" mass="13171">MYMKGKLIAVLVILAILLCSLLLFFIVKVNVWKENTIKQNDSAQIQSVKYIGTCKVADRKMEIKLFSAKTNLFMESAERNEIIDGTELDSNNREVFIIIMSEKESGIFQENGLKY</sequence>
<name>D0UHE6_LISSE</name>
<dbReference type="InterPro" id="IPR035131">
    <property type="entry name" value="DUF5502"/>
</dbReference>
<dbReference type="Pfam" id="PF17606">
    <property type="entry name" value="DUF5502"/>
    <property type="match status" value="1"/>
</dbReference>
<evidence type="ECO:0000313" key="1">
    <source>
        <dbReference type="EMBL" id="ACX81173.1"/>
    </source>
</evidence>
<protein>
    <submittedName>
        <fullName evidence="1">Uncharacterized protein</fullName>
    </submittedName>
</protein>